<name>A0A7S1T8D5_9RHOD</name>
<reference evidence="1" key="1">
    <citation type="submission" date="2021-01" db="EMBL/GenBank/DDBJ databases">
        <authorList>
            <person name="Corre E."/>
            <person name="Pelletier E."/>
            <person name="Niang G."/>
            <person name="Scheremetjew M."/>
            <person name="Finn R."/>
            <person name="Kale V."/>
            <person name="Holt S."/>
            <person name="Cochrane G."/>
            <person name="Meng A."/>
            <person name="Brown T."/>
            <person name="Cohen L."/>
        </authorList>
    </citation>
    <scope>NUCLEOTIDE SEQUENCE</scope>
    <source>
        <strain evidence="1">SAG 36.94</strain>
    </source>
</reference>
<organism evidence="1">
    <name type="scientific">Compsopogon caeruleus</name>
    <dbReference type="NCBI Taxonomy" id="31354"/>
    <lineage>
        <taxon>Eukaryota</taxon>
        <taxon>Rhodophyta</taxon>
        <taxon>Compsopogonophyceae</taxon>
        <taxon>Compsopogonales</taxon>
        <taxon>Compsopogonaceae</taxon>
        <taxon>Compsopogon</taxon>
    </lineage>
</organism>
<proteinExistence type="predicted"/>
<dbReference type="EMBL" id="HBGH01003213">
    <property type="protein sequence ID" value="CAD9228111.1"/>
    <property type="molecule type" value="Transcribed_RNA"/>
</dbReference>
<dbReference type="GO" id="GO:0004176">
    <property type="term" value="F:ATP-dependent peptidase activity"/>
    <property type="evidence" value="ECO:0007669"/>
    <property type="project" value="InterPro"/>
</dbReference>
<dbReference type="GO" id="GO:0004222">
    <property type="term" value="F:metalloendopeptidase activity"/>
    <property type="evidence" value="ECO:0007669"/>
    <property type="project" value="InterPro"/>
</dbReference>
<dbReference type="InterPro" id="IPR037219">
    <property type="entry name" value="Peptidase_M41-like"/>
</dbReference>
<gene>
    <name evidence="1" type="ORF">CCAE0312_LOCUS1731</name>
</gene>
<dbReference type="SUPFAM" id="SSF140990">
    <property type="entry name" value="FtsH protease domain-like"/>
    <property type="match status" value="1"/>
</dbReference>
<feature type="non-terminal residue" evidence="1">
    <location>
        <position position="1"/>
    </location>
</feature>
<dbReference type="GO" id="GO:0005524">
    <property type="term" value="F:ATP binding"/>
    <property type="evidence" value="ECO:0007669"/>
    <property type="project" value="InterPro"/>
</dbReference>
<dbReference type="GO" id="GO:0006508">
    <property type="term" value="P:proteolysis"/>
    <property type="evidence" value="ECO:0007669"/>
    <property type="project" value="InterPro"/>
</dbReference>
<sequence>VGVVKVGGEVARALEGVPEDVAANAALDALARRGRVDEAVELLERLVRGQEAATAKFSLSEPVLAVMVDAVASVDGGREMARLLAAASGTEAVQLFGLEWRVVEGDGDGGTHRQKPTALPDNDRVSEITAGLVFLGVAATGFSLEVIDSVIHQSTILPTTMLMMAGGLVVGDRYFGSGGIYRSVAGGLTRLLSFDPARECRVDAAAFLVAYLLGIPFVCFRPDVGEILKNHSTTMTYMKPHLGHPKVFRLYLTWILGGVAAEASIDGRLIESGSERALQLCTEARKQQLLSWSDQEVQDKIMASYGQAQDLLQRYREMHIKLTQRMLEGATAGECVAFLESLTAN</sequence>
<accession>A0A7S1T8D5</accession>
<evidence type="ECO:0000313" key="1">
    <source>
        <dbReference type="EMBL" id="CAD9228111.1"/>
    </source>
</evidence>
<dbReference type="AlphaFoldDB" id="A0A7S1T8D5"/>
<protein>
    <submittedName>
        <fullName evidence="1">Uncharacterized protein</fullName>
    </submittedName>
</protein>